<dbReference type="Gene3D" id="3.30.70.1490">
    <property type="entry name" value="Cysteine protease Prp"/>
    <property type="match status" value="1"/>
</dbReference>
<dbReference type="InterPro" id="IPR007422">
    <property type="entry name" value="Peptidase_Prp"/>
</dbReference>
<reference evidence="8" key="1">
    <citation type="journal article" date="2019" name="Int. J. Syst. Evol. Microbiol.">
        <title>The Global Catalogue of Microorganisms (GCM) 10K type strain sequencing project: providing services to taxonomists for standard genome sequencing and annotation.</title>
        <authorList>
            <consortium name="The Broad Institute Genomics Platform"/>
            <consortium name="The Broad Institute Genome Sequencing Center for Infectious Disease"/>
            <person name="Wu L."/>
            <person name="Ma J."/>
        </authorList>
    </citation>
    <scope>NUCLEOTIDE SEQUENCE [LARGE SCALE GENOMIC DNA]</scope>
    <source>
        <strain evidence="8">KCTC 42143</strain>
    </source>
</reference>
<dbReference type="GO" id="GO:0006508">
    <property type="term" value="P:proteolysis"/>
    <property type="evidence" value="ECO:0007669"/>
    <property type="project" value="UniProtKB-KW"/>
</dbReference>
<comment type="caution">
    <text evidence="7">The sequence shown here is derived from an EMBL/GenBank/DDBJ whole genome shotgun (WGS) entry which is preliminary data.</text>
</comment>
<sequence>MIYVTIEKNEQDEIALFNVEGHAGYAPSGRDIVCAAVSALVVATVNGLEVLTDASIDKAVSSGFTKVFINKPTSSSNILLRSMVMSLEGIQEEYPDNLVINTI</sequence>
<comment type="similarity">
    <text evidence="5">Belongs to the Prp family.</text>
</comment>
<keyword evidence="8" id="KW-1185">Reference proteome</keyword>
<dbReference type="RefSeq" id="WP_058918154.1">
    <property type="nucleotide sequence ID" value="NZ_JBHSQC010000025.1"/>
</dbReference>
<dbReference type="Proteomes" id="UP001597285">
    <property type="component" value="Unassembled WGS sequence"/>
</dbReference>
<keyword evidence="2 7" id="KW-0645">Protease</keyword>
<evidence type="ECO:0000313" key="7">
    <source>
        <dbReference type="EMBL" id="MFD1799676.1"/>
    </source>
</evidence>
<evidence type="ECO:0000256" key="2">
    <source>
        <dbReference type="ARBA" id="ARBA00022670"/>
    </source>
</evidence>
<dbReference type="CDD" id="cd16332">
    <property type="entry name" value="Prp-like"/>
    <property type="match status" value="1"/>
</dbReference>
<dbReference type="GO" id="GO:0008233">
    <property type="term" value="F:peptidase activity"/>
    <property type="evidence" value="ECO:0007669"/>
    <property type="project" value="UniProtKB-KW"/>
</dbReference>
<keyword evidence="3" id="KW-0378">Hydrolase</keyword>
<protein>
    <recommendedName>
        <fullName evidence="6">Ribosomal processing cysteine protease Prp</fullName>
    </recommendedName>
</protein>
<proteinExistence type="inferred from homology"/>
<dbReference type="SUPFAM" id="SSF118010">
    <property type="entry name" value="TM1457-like"/>
    <property type="match status" value="1"/>
</dbReference>
<accession>A0ABW4NPH9</accession>
<dbReference type="EMBL" id="JBHUFF010000013">
    <property type="protein sequence ID" value="MFD1799676.1"/>
    <property type="molecule type" value="Genomic_DNA"/>
</dbReference>
<dbReference type="PANTHER" id="PTHR39178:SF1">
    <property type="entry name" value="RIBOSOMAL-PROCESSING CYSTEINE PROTEASE PRP"/>
    <property type="match status" value="1"/>
</dbReference>
<keyword evidence="1" id="KW-0690">Ribosome biogenesis</keyword>
<evidence type="ECO:0000256" key="3">
    <source>
        <dbReference type="ARBA" id="ARBA00022801"/>
    </source>
</evidence>
<name>A0ABW4NPH9_9LACT</name>
<evidence type="ECO:0000313" key="8">
    <source>
        <dbReference type="Proteomes" id="UP001597285"/>
    </source>
</evidence>
<evidence type="ECO:0000256" key="1">
    <source>
        <dbReference type="ARBA" id="ARBA00022517"/>
    </source>
</evidence>
<organism evidence="7 8">
    <name type="scientific">Carnobacterium antarcticum</name>
    <dbReference type="NCBI Taxonomy" id="2126436"/>
    <lineage>
        <taxon>Bacteria</taxon>
        <taxon>Bacillati</taxon>
        <taxon>Bacillota</taxon>
        <taxon>Bacilli</taxon>
        <taxon>Lactobacillales</taxon>
        <taxon>Carnobacteriaceae</taxon>
        <taxon>Carnobacterium</taxon>
    </lineage>
</organism>
<dbReference type="PANTHER" id="PTHR39178">
    <property type="entry name" value="HYPOTHETICAL RIBOSOME-ASSOCIATED PROTEIN"/>
    <property type="match status" value="1"/>
</dbReference>
<keyword evidence="4" id="KW-0788">Thiol protease</keyword>
<evidence type="ECO:0000256" key="5">
    <source>
        <dbReference type="ARBA" id="ARBA00044503"/>
    </source>
</evidence>
<evidence type="ECO:0000256" key="6">
    <source>
        <dbReference type="ARBA" id="ARBA00044538"/>
    </source>
</evidence>
<dbReference type="Pfam" id="PF04327">
    <property type="entry name" value="Peptidase_Prp"/>
    <property type="match status" value="1"/>
</dbReference>
<gene>
    <name evidence="7" type="ORF">ACFSBK_07395</name>
</gene>
<evidence type="ECO:0000256" key="4">
    <source>
        <dbReference type="ARBA" id="ARBA00022807"/>
    </source>
</evidence>
<dbReference type="InterPro" id="IPR036764">
    <property type="entry name" value="Peptidase_Prp_sf"/>
</dbReference>